<dbReference type="Proteomes" id="UP000001570">
    <property type="component" value="Chromosome"/>
</dbReference>
<dbReference type="GeneID" id="37862864"/>
<reference evidence="2" key="6">
    <citation type="journal article" date="2018" name="Microb. Biotechnol.">
        <title>Bacillus subtilis, the model Gram-positive bacterium: 20 years of annotation refinement.</title>
        <authorList>
            <person name="Borriss R."/>
            <person name="Danchin A."/>
            <person name="Harwood C.R."/>
            <person name="Medigue C."/>
            <person name="Rocha E.P.C."/>
            <person name="Sekowska A."/>
            <person name="Vallenet D."/>
        </authorList>
    </citation>
    <scope>NUCLEOTIDE SEQUENCE</scope>
    <source>
        <strain evidence="2">168</strain>
    </source>
</reference>
<dbReference type="AlphaFoldDB" id="A0A2K4Z9I8"/>
<reference evidence="2" key="3">
    <citation type="submission" date="2009-01" db="EMBL/GenBank/DDBJ databases">
        <authorList>
            <consortium name="Institut Pasteur and Genoscope"/>
            <person name="Genoscope - C.E.A."/>
        </authorList>
    </citation>
    <scope>NUCLEOTIDE SEQUENCE</scope>
    <source>
        <strain evidence="2">168</strain>
    </source>
</reference>
<keyword evidence="3" id="KW-1185">Reference proteome</keyword>
<proteinExistence type="predicted"/>
<organism evidence="2 3">
    <name type="scientific">Bacillus subtilis (strain 168)</name>
    <dbReference type="NCBI Taxonomy" id="224308"/>
    <lineage>
        <taxon>Bacteria</taxon>
        <taxon>Bacillati</taxon>
        <taxon>Bacillota</taxon>
        <taxon>Bacilli</taxon>
        <taxon>Bacillales</taxon>
        <taxon>Bacillaceae</taxon>
        <taxon>Bacillus</taxon>
    </lineage>
</organism>
<reference evidence="2 3" key="1">
    <citation type="journal article" date="1997" name="Nature">
        <title>The complete genome sequence of the Gram-positive bacterium Bacillus subtilis.</title>
        <authorList>
            <person name="Kunst F."/>
            <person name="Ogasawara N."/>
            <person name="Moszer I."/>
            <person name="Albertini A.M."/>
            <person name="Alloni G."/>
            <person name="Azevedo V."/>
            <person name="Bertero M.G."/>
            <person name="Bessieres P."/>
            <person name="Bolotin A."/>
            <person name="Borchert S."/>
            <person name="Borriss R."/>
            <person name="Boursier L."/>
            <person name="Brans A."/>
            <person name="Braun M."/>
            <person name="Brignell S.C."/>
            <person name="Bron S."/>
            <person name="Brouillet S."/>
            <person name="Bruschi C.V."/>
            <person name="Caldwell B."/>
            <person name="Capuano V."/>
            <person name="Carter N.M."/>
            <person name="Choi S.K."/>
            <person name="Codani J.J."/>
            <person name="Connerton I.F."/>
            <person name="Cummings N.J."/>
            <person name="Daniel R.A."/>
            <person name="Denizot F."/>
            <person name="Devine K.M."/>
            <person name="Dusterhoft A."/>
            <person name="Ehrlich S.D."/>
            <person name="Emmerson P.T."/>
            <person name="Entian K.D."/>
            <person name="Errington J."/>
            <person name="Fabret C."/>
            <person name="Ferrari E."/>
            <person name="Foulger D."/>
            <person name="Fritz C."/>
            <person name="Fujita M."/>
            <person name="Fujita Y."/>
            <person name="Fuma S."/>
            <person name="Galizzi A."/>
            <person name="Galleron N."/>
            <person name="Ghim S.Y."/>
            <person name="Glaser P."/>
            <person name="Goffeau A."/>
            <person name="Golightly E.J."/>
            <person name="Grandi G."/>
            <person name="Guiseppi G."/>
            <person name="Guy B.J."/>
            <person name="Haga K."/>
            <person name="Haiech J."/>
            <person name="Harwood C.R."/>
            <person name="Henaut A."/>
            <person name="Hilbert H."/>
            <person name="Holsappel S."/>
            <person name="Hosono S."/>
            <person name="Hullo M.F."/>
            <person name="Itaya M."/>
            <person name="Jones L."/>
            <person name="Joris B."/>
            <person name="Karamata D."/>
            <person name="Kasahara Y."/>
            <person name="Klaerr-Blanchard M."/>
            <person name="Klein C."/>
            <person name="Kobayashi Y."/>
            <person name="Koetter P."/>
            <person name="Koningstein G."/>
            <person name="Krogh S."/>
            <person name="Kumano M."/>
            <person name="Kurita K."/>
            <person name="Lapidus A."/>
            <person name="Lardinois S."/>
            <person name="Lauber J."/>
            <person name="Lazarevic V."/>
            <person name="Lee S.M."/>
            <person name="Levine A."/>
            <person name="Liu H."/>
            <person name="Masuda S."/>
            <person name="Mauel C."/>
            <person name="Medigue C."/>
            <person name="Medina N."/>
            <person name="Mellado R.P."/>
            <person name="Mizuno M."/>
            <person name="Moestl D."/>
            <person name="Nakai S."/>
            <person name="Noback M."/>
            <person name="Noone D."/>
            <person name="O'Reilly M."/>
            <person name="Ogawa K."/>
            <person name="Ogiwara A."/>
            <person name="Oudega B."/>
            <person name="Park S.H."/>
            <person name="Parro V."/>
            <person name="Pohl T.M."/>
            <person name="Portetelle D."/>
            <person name="Porwollik S."/>
            <person name="Prescott A.M."/>
            <person name="Presecan E."/>
            <person name="Pujic P."/>
            <person name="Purnelle B."/>
            <person name="Rapoport G."/>
            <person name="Rey M."/>
            <person name="Reynolds S."/>
            <person name="Rieger M."/>
            <person name="Rivolta C."/>
            <person name="Rocha E."/>
            <person name="Roche B."/>
            <person name="Rose M."/>
            <person name="Sadaie Y."/>
            <person name="Sato T."/>
            <person name="Scanlan E."/>
            <person name="Schleich S."/>
            <person name="Schroeter R."/>
            <person name="Scoffone F."/>
            <person name="Sekiguchi J."/>
            <person name="Sekowska A."/>
            <person name="Seror S.J."/>
            <person name="Serror P."/>
            <person name="Shin B.S."/>
            <person name="Soldo B."/>
            <person name="Sorokin A."/>
            <person name="Tacconi E."/>
            <person name="Takagi T."/>
            <person name="Takahashi H."/>
            <person name="Takemaru K."/>
            <person name="Takeuchi M."/>
            <person name="Tamakoshi A."/>
            <person name="Tanaka T."/>
            <person name="Terpstra P."/>
            <person name="Tognoni A."/>
            <person name="Tosato V."/>
            <person name="Uchiyama S."/>
            <person name="Vandenbol M."/>
            <person name="Vannier F."/>
            <person name="Vassarotti A."/>
            <person name="Viari A."/>
            <person name="Wambutt R."/>
            <person name="Wedler E."/>
            <person name="Wedler H."/>
            <person name="Weitzenegger T."/>
            <person name="Winters P."/>
            <person name="Wipat A."/>
            <person name="Yamamoto H."/>
            <person name="Yamane K."/>
            <person name="Yasumoto K."/>
            <person name="Yata K."/>
            <person name="Yoshida K."/>
            <person name="Yoshikawa H.F."/>
            <person name="Zumstein E."/>
            <person name="Yoshikawa H."/>
            <person name="Danchin A."/>
        </authorList>
    </citation>
    <scope>NUCLEOTIDE SEQUENCE [LARGE SCALE GENOMIC DNA]</scope>
    <source>
        <strain evidence="2 3">168</strain>
    </source>
</reference>
<dbReference type="EMBL" id="AL009126">
    <property type="protein sequence ID" value="SOX90561.1"/>
    <property type="molecule type" value="Genomic_DNA"/>
</dbReference>
<reference evidence="2" key="8">
    <citation type="journal article" date="2023" name="Microb. Biotechnol.">
        <title>A model industrial workhorse: Bacillus subtilis strain 168 and its genome after a quarter of a century.</title>
        <authorList>
            <person name="Bremer E."/>
            <person name="Calteau A."/>
            <person name="Danchin A."/>
            <person name="Harwood C."/>
            <person name="Helmann J.D."/>
            <person name="Medigue C."/>
            <person name="Palsson B.O."/>
            <person name="Sekowska A."/>
            <person name="Vallenet D."/>
            <person name="Zuniga A."/>
            <person name="Zuniga C."/>
        </authorList>
    </citation>
    <scope>NUCLEOTIDE SEQUENCE</scope>
    <source>
        <strain evidence="2">168</strain>
    </source>
</reference>
<dbReference type="EnsemblBacteria" id="SOX90561">
    <property type="protein sequence ID" value="SOX90561"/>
    <property type="gene ID" value="BSU_18595"/>
</dbReference>
<sequence length="39" mass="4430">MHFFHSRFGQSGEAFSASVLSNKRTSFLKPFISALRIAR</sequence>
<gene>
    <name evidence="2" type="ORF">BSU_18595</name>
    <name evidence="1" type="ORF">HIR78_10095</name>
</gene>
<protein>
    <submittedName>
        <fullName evidence="2">Uncharacterized protein</fullName>
    </submittedName>
</protein>
<evidence type="ECO:0000313" key="3">
    <source>
        <dbReference type="Proteomes" id="UP000001570"/>
    </source>
</evidence>
<reference evidence="2" key="2">
    <citation type="journal article" date="2009" name="Microbiology">
        <title>From a consortium sequence to a unified sequence: the Bacillus subtilis 168 reference genome a decade later.</title>
        <authorList>
            <person name="Barbe V."/>
            <person name="Cruveiller S."/>
            <person name="Kunst F."/>
            <person name="Lenoble P."/>
            <person name="Meurice G."/>
            <person name="Sekowska A."/>
            <person name="Vallenet D."/>
            <person name="Wang T."/>
            <person name="Moszer I."/>
            <person name="Medigue C."/>
            <person name="Danchin A."/>
        </authorList>
    </citation>
    <scope>NUCLEOTIDE SEQUENCE</scope>
    <source>
        <strain evidence="2">168</strain>
    </source>
</reference>
<dbReference type="RefSeq" id="YP_009513962.1">
    <property type="nucleotide sequence ID" value="NC_000964.3"/>
</dbReference>
<reference evidence="1" key="7">
    <citation type="submission" date="2020-04" db="EMBL/GenBank/DDBJ databases">
        <title>Phage recombination drives evolution of spore-forming Bacilli.</title>
        <authorList>
            <person name="Dragos A."/>
            <person name="Kovacs A.T."/>
        </authorList>
    </citation>
    <scope>NUCLEOTIDE SEQUENCE</scope>
    <source>
        <strain evidence="1">168</strain>
    </source>
</reference>
<name>A0A2K4Z9I8_BACSU</name>
<evidence type="ECO:0000313" key="1">
    <source>
        <dbReference type="EMBL" id="QJP88363.1"/>
    </source>
</evidence>
<dbReference type="OrthoDB" id="9870184at2"/>
<evidence type="ECO:0000313" key="2">
    <source>
        <dbReference type="EMBL" id="SOX90561.1"/>
    </source>
</evidence>
<accession>A0A2K4Z9I8</accession>
<reference evidence="2" key="5">
    <citation type="submission" date="2013-01" db="EMBL/GenBank/DDBJ databases">
        <authorList>
            <consortium name="AMAbiotics and Genoscope"/>
            <person name="Genoscope - C.E.A."/>
        </authorList>
    </citation>
    <scope>NUCLEOTIDE SEQUENCE</scope>
    <source>
        <strain evidence="2">168</strain>
    </source>
</reference>
<dbReference type="EMBL" id="CP052842">
    <property type="protein sequence ID" value="QJP88363.1"/>
    <property type="molecule type" value="Genomic_DNA"/>
</dbReference>
<dbReference type="RefSeq" id="WP_119123062.1">
    <property type="nucleotide sequence ID" value="NC_000964.3"/>
</dbReference>
<reference evidence="2" key="4">
    <citation type="journal article" date="2013" name="Microbiology">
        <title>An updated metabolic view of the Bacillus subtilis 168 genome.</title>
        <authorList>
            <person name="Belda E."/>
            <person name="Sekowska A."/>
            <person name="Le Fevre F."/>
            <person name="Mornico D."/>
            <person name="Morgat A."/>
            <person name="Ouzounis C."/>
            <person name="Vallenet D."/>
            <person name="Medigue C."/>
            <person name="Danchin A."/>
        </authorList>
    </citation>
    <scope>NUCLEOTIDE SEQUENCE</scope>
    <source>
        <strain evidence="2">168</strain>
    </source>
</reference>